<comment type="caution">
    <text evidence="2">The sequence shown here is derived from an EMBL/GenBank/DDBJ whole genome shotgun (WGS) entry which is preliminary data.</text>
</comment>
<keyword evidence="3" id="KW-1185">Reference proteome</keyword>
<dbReference type="Proteomes" id="UP000317422">
    <property type="component" value="Unassembled WGS sequence"/>
</dbReference>
<feature type="compositionally biased region" description="Basic and acidic residues" evidence="1">
    <location>
        <begin position="15"/>
        <end position="24"/>
    </location>
</feature>
<organism evidence="2 3">
    <name type="scientific">Haloactinospora alba</name>
    <dbReference type="NCBI Taxonomy" id="405555"/>
    <lineage>
        <taxon>Bacteria</taxon>
        <taxon>Bacillati</taxon>
        <taxon>Actinomycetota</taxon>
        <taxon>Actinomycetes</taxon>
        <taxon>Streptosporangiales</taxon>
        <taxon>Nocardiopsidaceae</taxon>
        <taxon>Haloactinospora</taxon>
    </lineage>
</organism>
<name>A0A543NG37_9ACTN</name>
<gene>
    <name evidence="2" type="ORF">FHX37_0612</name>
</gene>
<protein>
    <submittedName>
        <fullName evidence="2">Uncharacterized protein</fullName>
    </submittedName>
</protein>
<proteinExistence type="predicted"/>
<evidence type="ECO:0000313" key="3">
    <source>
        <dbReference type="Proteomes" id="UP000317422"/>
    </source>
</evidence>
<dbReference type="AlphaFoldDB" id="A0A543NG37"/>
<dbReference type="EMBL" id="VFQC01000001">
    <property type="protein sequence ID" value="TQN30730.1"/>
    <property type="molecule type" value="Genomic_DNA"/>
</dbReference>
<accession>A0A543NG37</accession>
<feature type="region of interest" description="Disordered" evidence="1">
    <location>
        <begin position="1"/>
        <end position="31"/>
    </location>
</feature>
<evidence type="ECO:0000313" key="2">
    <source>
        <dbReference type="EMBL" id="TQN30730.1"/>
    </source>
</evidence>
<evidence type="ECO:0000256" key="1">
    <source>
        <dbReference type="SAM" id="MobiDB-lite"/>
    </source>
</evidence>
<reference evidence="2 3" key="1">
    <citation type="submission" date="2019-06" db="EMBL/GenBank/DDBJ databases">
        <title>Sequencing the genomes of 1000 actinobacteria strains.</title>
        <authorList>
            <person name="Klenk H.-P."/>
        </authorList>
    </citation>
    <scope>NUCLEOTIDE SEQUENCE [LARGE SCALE GENOMIC DNA]</scope>
    <source>
        <strain evidence="2 3">DSM 45015</strain>
    </source>
</reference>
<sequence>MSDPADLLEWSTDEVTPRERREAAAEQDAAD</sequence>